<dbReference type="EMBL" id="JAOQJR010000003">
    <property type="protein sequence ID" value="MCU6737815.1"/>
    <property type="molecule type" value="Genomic_DNA"/>
</dbReference>
<evidence type="ECO:0000313" key="2">
    <source>
        <dbReference type="Proteomes" id="UP001208364"/>
    </source>
</evidence>
<accession>A0ABT2SSK8</accession>
<evidence type="ECO:0008006" key="3">
    <source>
        <dbReference type="Google" id="ProtNLM"/>
    </source>
</evidence>
<evidence type="ECO:0000313" key="1">
    <source>
        <dbReference type="EMBL" id="MCU6737815.1"/>
    </source>
</evidence>
<gene>
    <name evidence="1" type="ORF">OCV55_03865</name>
</gene>
<comment type="caution">
    <text evidence="1">The sequence shown here is derived from an EMBL/GenBank/DDBJ whole genome shotgun (WGS) entry which is preliminary data.</text>
</comment>
<proteinExistence type="predicted"/>
<protein>
    <recommendedName>
        <fullName evidence="3">DUF262 domain-containing protein</fullName>
    </recommendedName>
</protein>
<dbReference type="Proteomes" id="UP001208364">
    <property type="component" value="Unassembled WGS sequence"/>
</dbReference>
<dbReference type="RefSeq" id="WP_118662148.1">
    <property type="nucleotide sequence ID" value="NZ_JAOQJR010000003.1"/>
</dbReference>
<keyword evidence="2" id="KW-1185">Reference proteome</keyword>
<name>A0ABT2SSK8_9FIRM</name>
<reference evidence="1 2" key="1">
    <citation type="journal article" date="2021" name="ISME Commun">
        <title>Automated analysis of genomic sequences facilitates high-throughput and comprehensive description of bacteria.</title>
        <authorList>
            <person name="Hitch T.C.A."/>
        </authorList>
    </citation>
    <scope>NUCLEOTIDE SEQUENCE [LARGE SCALE GENOMIC DNA]</scope>
    <source>
        <strain evidence="1 2">H4_15</strain>
    </source>
</reference>
<sequence length="393" mass="46085">MKILSQSKDHRINSKNFYVEMSFKEYLEFAPQILSNNKFQRKRVRTSKTIYSLLREDLINGCIMPPLVLAVTNFDLEDTISNEVFYSFLQDNPEKIMILDGLQRTYVLLDAYNSLKEDSTKEEQLRNFQNYTLRVEIYVNINKFGVLYRMLTLNTGQTPMSARHQIEMLYSDLNNTVFDGIKIVTDIEGMANPDNNEFTFKNVIDGFNSYMNRSELPIDRQDLLDNIRMLEKMSVESNSSDIFEDFLKSYINIFKSLQKVFGDEDILDDEIDEYQIKGAPFGRNVNKVFSTSQALTGYGAAIGKLKDFKIIKSFEDLDPIYEKIIENNSGKQWLLEMISKLDNIRENSKKIGNAQRMYFQYFFRELLNKENESYLDLDKAVYNGYEKYRSQVE</sequence>
<organism evidence="1 2">
    <name type="scientific">[Clostridium] ammoniilyticum</name>
    <dbReference type="NCBI Taxonomy" id="2981784"/>
    <lineage>
        <taxon>Bacteria</taxon>
        <taxon>Bacillati</taxon>
        <taxon>Bacillota</taxon>
        <taxon>Erysipelotrichia</taxon>
        <taxon>Erysipelotrichales</taxon>
        <taxon>Coprobacillaceae</taxon>
        <taxon>Faecalibacillus</taxon>
    </lineage>
</organism>